<dbReference type="GO" id="GO:0005829">
    <property type="term" value="C:cytosol"/>
    <property type="evidence" value="ECO:0007669"/>
    <property type="project" value="TreeGrafter"/>
</dbReference>
<dbReference type="Proteomes" id="UP000254060">
    <property type="component" value="Unassembled WGS sequence"/>
</dbReference>
<dbReference type="InterPro" id="IPR036192">
    <property type="entry name" value="Cell_div_ZapA-like_sf"/>
</dbReference>
<reference evidence="10 11" key="1">
    <citation type="submission" date="2018-06" db="EMBL/GenBank/DDBJ databases">
        <authorList>
            <consortium name="Pathogen Informatics"/>
            <person name="Doyle S."/>
        </authorList>
    </citation>
    <scope>NUCLEOTIDE SEQUENCE [LARGE SCALE GENOMIC DNA]</scope>
    <source>
        <strain evidence="10 11">NCTC13163</strain>
    </source>
</reference>
<keyword evidence="4" id="KW-0132">Cell division</keyword>
<keyword evidence="3" id="KW-0963">Cytoplasm</keyword>
<evidence type="ECO:0000256" key="8">
    <source>
        <dbReference type="ARBA" id="ARBA00026068"/>
    </source>
</evidence>
<evidence type="ECO:0000256" key="2">
    <source>
        <dbReference type="ARBA" id="ARBA00015195"/>
    </source>
</evidence>
<dbReference type="Gene3D" id="6.10.250.790">
    <property type="match status" value="1"/>
</dbReference>
<dbReference type="GO" id="GO:0043093">
    <property type="term" value="P:FtsZ-dependent cytokinesis"/>
    <property type="evidence" value="ECO:0007669"/>
    <property type="project" value="TreeGrafter"/>
</dbReference>
<evidence type="ECO:0000256" key="3">
    <source>
        <dbReference type="ARBA" id="ARBA00022490"/>
    </source>
</evidence>
<accession>A0A377FVF5</accession>
<organism evidence="10 11">
    <name type="scientific">Exiguobacterium aurantiacum</name>
    <dbReference type="NCBI Taxonomy" id="33987"/>
    <lineage>
        <taxon>Bacteria</taxon>
        <taxon>Bacillati</taxon>
        <taxon>Bacillota</taxon>
        <taxon>Bacilli</taxon>
        <taxon>Bacillales</taxon>
        <taxon>Bacillales Family XII. Incertae Sedis</taxon>
        <taxon>Exiguobacterium</taxon>
    </lineage>
</organism>
<gene>
    <name evidence="10" type="primary">zapA</name>
    <name evidence="10" type="ORF">NCTC13163_02185</name>
</gene>
<keyword evidence="5" id="KW-0717">Septation</keyword>
<dbReference type="GO" id="GO:0000917">
    <property type="term" value="P:division septum assembly"/>
    <property type="evidence" value="ECO:0007669"/>
    <property type="project" value="UniProtKB-KW"/>
</dbReference>
<name>A0A377FVF5_9BACL</name>
<evidence type="ECO:0000313" key="11">
    <source>
        <dbReference type="Proteomes" id="UP000254060"/>
    </source>
</evidence>
<evidence type="ECO:0000256" key="4">
    <source>
        <dbReference type="ARBA" id="ARBA00022618"/>
    </source>
</evidence>
<evidence type="ECO:0000313" key="10">
    <source>
        <dbReference type="EMBL" id="STO08807.1"/>
    </source>
</evidence>
<dbReference type="InterPro" id="IPR007838">
    <property type="entry name" value="Cell_div_ZapA-like"/>
</dbReference>
<keyword evidence="6" id="KW-0131">Cell cycle</keyword>
<comment type="function">
    <text evidence="7">Activator of cell division through the inhibition of FtsZ GTPase activity, therefore promoting FtsZ assembly into bundles of protofilaments necessary for the formation of the division Z ring. It is recruited early at mid-cell but it is not essential for cell division.</text>
</comment>
<evidence type="ECO:0000256" key="9">
    <source>
        <dbReference type="ARBA" id="ARBA00033158"/>
    </source>
</evidence>
<evidence type="ECO:0000256" key="7">
    <source>
        <dbReference type="ARBA" id="ARBA00024910"/>
    </source>
</evidence>
<dbReference type="Pfam" id="PF05164">
    <property type="entry name" value="ZapA"/>
    <property type="match status" value="1"/>
</dbReference>
<dbReference type="OrthoDB" id="9808604at2"/>
<dbReference type="GO" id="GO:0030428">
    <property type="term" value="C:cell septum"/>
    <property type="evidence" value="ECO:0007669"/>
    <property type="project" value="TreeGrafter"/>
</dbReference>
<comment type="subunit">
    <text evidence="8">Homodimer. Interacts with FtsZ.</text>
</comment>
<comment type="subcellular location">
    <subcellularLocation>
        <location evidence="1">Cytoplasm</location>
    </subcellularLocation>
</comment>
<dbReference type="InterPro" id="IPR053712">
    <property type="entry name" value="Bac_CellDiv_Activator"/>
</dbReference>
<proteinExistence type="predicted"/>
<dbReference type="SUPFAM" id="SSF102829">
    <property type="entry name" value="Cell division protein ZapA-like"/>
    <property type="match status" value="1"/>
</dbReference>
<sequence>MQVQRTTIHIAGQDYTIVSEEPADHVREVGFLVDSKIREIREQSPHLDARQAAVLAAIQIASDHVKSKRNTGE</sequence>
<dbReference type="GO" id="GO:0000921">
    <property type="term" value="P:septin ring assembly"/>
    <property type="evidence" value="ECO:0007669"/>
    <property type="project" value="TreeGrafter"/>
</dbReference>
<dbReference type="RefSeq" id="WP_024369779.1">
    <property type="nucleotide sequence ID" value="NZ_UGGP01000001.1"/>
</dbReference>
<protein>
    <recommendedName>
        <fullName evidence="2">Cell division protein ZapA</fullName>
    </recommendedName>
    <alternativeName>
        <fullName evidence="9">Z ring-associated protein ZapA</fullName>
    </alternativeName>
</protein>
<dbReference type="STRING" id="1397694.GCA_000702585_02673"/>
<dbReference type="GO" id="GO:0032153">
    <property type="term" value="C:cell division site"/>
    <property type="evidence" value="ECO:0007669"/>
    <property type="project" value="TreeGrafter"/>
</dbReference>
<evidence type="ECO:0000256" key="1">
    <source>
        <dbReference type="ARBA" id="ARBA00004496"/>
    </source>
</evidence>
<dbReference type="EMBL" id="UGGP01000001">
    <property type="protein sequence ID" value="STO08807.1"/>
    <property type="molecule type" value="Genomic_DNA"/>
</dbReference>
<dbReference type="PANTHER" id="PTHR34981">
    <property type="entry name" value="CELL DIVISION PROTEIN ZAPA"/>
    <property type="match status" value="1"/>
</dbReference>
<evidence type="ECO:0000256" key="5">
    <source>
        <dbReference type="ARBA" id="ARBA00023210"/>
    </source>
</evidence>
<dbReference type="PANTHER" id="PTHR34981:SF1">
    <property type="entry name" value="CELL DIVISION PROTEIN ZAPA"/>
    <property type="match status" value="1"/>
</dbReference>
<dbReference type="AlphaFoldDB" id="A0A377FVF5"/>
<evidence type="ECO:0000256" key="6">
    <source>
        <dbReference type="ARBA" id="ARBA00023306"/>
    </source>
</evidence>